<dbReference type="EMBL" id="BMOD01000014">
    <property type="protein sequence ID" value="GGJ43752.1"/>
    <property type="molecule type" value="Genomic_DNA"/>
</dbReference>
<feature type="region of interest" description="Disordered" evidence="1">
    <location>
        <begin position="194"/>
        <end position="224"/>
    </location>
</feature>
<sequence length="383" mass="43474">MNTLRIISERPIEDIFSHLSQYESTKLALKLIQRKDKNNRLTPELAEAKAIGVAYCLRNAREYLRQTDVSWTTRLLNGYYGMMALSGALMIADPDNTYTLQDFEGFTKKGHGLSNIDSEAPFPEGQLIYLTKKGLFLEFAAHLGLKLDAFKVKDRPDSTQDLHLIKDKHLTLDNLLACIPELADLYFNVTGKPPKSSPYEMKSPDPRGGPKFGNQSLPDPPEDPNAADAFPLGLCYLLTSPYHQTLEDCKVMQNYFQPLDIIQRTNDGPAIRGYVLGDSEEACLARIPSHQSALVPPSWFDAPFGEVKDMLAVHFLITYHLSIIVRYRPSLWREITEGEYNDYFSLIRQYHQVFSRVVPQLVLERLEGRPVKLIALFNGLQVH</sequence>
<dbReference type="RefSeq" id="WP_189004246.1">
    <property type="nucleotide sequence ID" value="NZ_BMOD01000014.1"/>
</dbReference>
<reference evidence="3" key="1">
    <citation type="journal article" date="2019" name="Int. J. Syst. Evol. Microbiol.">
        <title>The Global Catalogue of Microorganisms (GCM) 10K type strain sequencing project: providing services to taxonomists for standard genome sequencing and annotation.</title>
        <authorList>
            <consortium name="The Broad Institute Genomics Platform"/>
            <consortium name="The Broad Institute Genome Sequencing Center for Infectious Disease"/>
            <person name="Wu L."/>
            <person name="Ma J."/>
        </authorList>
    </citation>
    <scope>NUCLEOTIDE SEQUENCE [LARGE SCALE GENOMIC DNA]</scope>
    <source>
        <strain evidence="3">JCM 14370</strain>
    </source>
</reference>
<comment type="caution">
    <text evidence="2">The sequence shown here is derived from an EMBL/GenBank/DDBJ whole genome shotgun (WGS) entry which is preliminary data.</text>
</comment>
<name>A0ABQ2D3X3_9DEIO</name>
<dbReference type="InterPro" id="IPR026988">
    <property type="entry name" value="YaaC-like"/>
</dbReference>
<protein>
    <submittedName>
        <fullName evidence="2">Uncharacterized protein</fullName>
    </submittedName>
</protein>
<gene>
    <name evidence="2" type="ORF">GCM10008938_32560</name>
</gene>
<dbReference type="Proteomes" id="UP000632222">
    <property type="component" value="Unassembled WGS sequence"/>
</dbReference>
<evidence type="ECO:0000313" key="3">
    <source>
        <dbReference type="Proteomes" id="UP000632222"/>
    </source>
</evidence>
<proteinExistence type="predicted"/>
<organism evidence="2 3">
    <name type="scientific">Deinococcus roseus</name>
    <dbReference type="NCBI Taxonomy" id="392414"/>
    <lineage>
        <taxon>Bacteria</taxon>
        <taxon>Thermotogati</taxon>
        <taxon>Deinococcota</taxon>
        <taxon>Deinococci</taxon>
        <taxon>Deinococcales</taxon>
        <taxon>Deinococcaceae</taxon>
        <taxon>Deinococcus</taxon>
    </lineage>
</organism>
<evidence type="ECO:0000313" key="2">
    <source>
        <dbReference type="EMBL" id="GGJ43752.1"/>
    </source>
</evidence>
<dbReference type="Pfam" id="PF14175">
    <property type="entry name" value="YaaC"/>
    <property type="match status" value="2"/>
</dbReference>
<keyword evidence="3" id="KW-1185">Reference proteome</keyword>
<evidence type="ECO:0000256" key="1">
    <source>
        <dbReference type="SAM" id="MobiDB-lite"/>
    </source>
</evidence>
<accession>A0ABQ2D3X3</accession>